<sequence>MVMLWPDGDDFRLQSAMNLWVAETNYPGYKDLEELFIDKGPDQSSVKTIYNGWQFDTTEKIQKYKLDEWLQNVLRKQKIPVKDIKVNQSWCIMYEDGGYQHLHCHGPTLISMVIHLDTQPPLWVGNTKQTGDVLVGSDGNDKIVNYYGMLYSIMPGGHNEMIVNNWAPTPGQCVIFDGRVFHGVYPSKAGRRTVIVDFDFSYLDPDEGWEDNWSEKRVD</sequence>
<dbReference type="EMBL" id="UINC01034498">
    <property type="protein sequence ID" value="SVB25429.1"/>
    <property type="molecule type" value="Genomic_DNA"/>
</dbReference>
<reference evidence="1" key="1">
    <citation type="submission" date="2018-05" db="EMBL/GenBank/DDBJ databases">
        <authorList>
            <person name="Lanie J.A."/>
            <person name="Ng W.-L."/>
            <person name="Kazmierczak K.M."/>
            <person name="Andrzejewski T.M."/>
            <person name="Davidsen T.M."/>
            <person name="Wayne K.J."/>
            <person name="Tettelin H."/>
            <person name="Glass J.I."/>
            <person name="Rusch D."/>
            <person name="Podicherti R."/>
            <person name="Tsui H.-C.T."/>
            <person name="Winkler M.E."/>
        </authorList>
    </citation>
    <scope>NUCLEOTIDE SEQUENCE</scope>
</reference>
<gene>
    <name evidence="1" type="ORF">METZ01_LOCUS178283</name>
</gene>
<dbReference type="Pfam" id="PF13759">
    <property type="entry name" value="2OG-FeII_Oxy_5"/>
    <property type="match status" value="1"/>
</dbReference>
<dbReference type="SUPFAM" id="SSF51197">
    <property type="entry name" value="Clavaminate synthase-like"/>
    <property type="match status" value="1"/>
</dbReference>
<evidence type="ECO:0008006" key="2">
    <source>
        <dbReference type="Google" id="ProtNLM"/>
    </source>
</evidence>
<dbReference type="InterPro" id="IPR012668">
    <property type="entry name" value="CHP02466"/>
</dbReference>
<accession>A0A382CHW8</accession>
<organism evidence="1">
    <name type="scientific">marine metagenome</name>
    <dbReference type="NCBI Taxonomy" id="408172"/>
    <lineage>
        <taxon>unclassified sequences</taxon>
        <taxon>metagenomes</taxon>
        <taxon>ecological metagenomes</taxon>
    </lineage>
</organism>
<evidence type="ECO:0000313" key="1">
    <source>
        <dbReference type="EMBL" id="SVB25429.1"/>
    </source>
</evidence>
<dbReference type="AlphaFoldDB" id="A0A382CHW8"/>
<name>A0A382CHW8_9ZZZZ</name>
<proteinExistence type="predicted"/>
<protein>
    <recommendedName>
        <fullName evidence="2">Fe2OG dioxygenase domain-containing protein</fullName>
    </recommendedName>
</protein>
<dbReference type="Gene3D" id="2.60.120.620">
    <property type="entry name" value="q2cbj1_9rhob like domain"/>
    <property type="match status" value="1"/>
</dbReference>